<evidence type="ECO:0000313" key="3">
    <source>
        <dbReference type="Proteomes" id="UP000241074"/>
    </source>
</evidence>
<dbReference type="Pfam" id="PF06912">
    <property type="entry name" value="DUF1275"/>
    <property type="match status" value="1"/>
</dbReference>
<dbReference type="RefSeq" id="WP_106891086.1">
    <property type="nucleotide sequence ID" value="NZ_CP027860.1"/>
</dbReference>
<evidence type="ECO:0000256" key="1">
    <source>
        <dbReference type="SAM" id="Phobius"/>
    </source>
</evidence>
<sequence length="231" mass="24824">MIRLLPRWVWIGAWLLALNAGMVNGIGLFSAYQQSITHLTGTTTLVAGSLATGQWRLALHHALILFAFFAGTVLSGILIQDSTLRLGRRYSVALGWAAGLLLLAIPLLDGHEEAGLYLIACACGLQNAMVSTYSGAVIRTTHLTGMITDLGIYLGHAARGLPIDRRRLRLCLLVISGFVVGVFVGVWALRRLGFDALAIPALICLAAAVGYWVLHVWTRRKRQAGSSNGAP</sequence>
<dbReference type="InterPro" id="IPR010699">
    <property type="entry name" value="DUF1275"/>
</dbReference>
<keyword evidence="1" id="KW-0812">Transmembrane</keyword>
<dbReference type="EMBL" id="CP027860">
    <property type="protein sequence ID" value="AVP97162.1"/>
    <property type="molecule type" value="Genomic_DNA"/>
</dbReference>
<proteinExistence type="predicted"/>
<dbReference type="PANTHER" id="PTHR37314:SF4">
    <property type="entry name" value="UPF0700 TRANSMEMBRANE PROTEIN YOAK"/>
    <property type="match status" value="1"/>
</dbReference>
<keyword evidence="1" id="KW-0472">Membrane</keyword>
<reference evidence="2 3" key="1">
    <citation type="submission" date="2018-03" db="EMBL/GenBank/DDBJ databases">
        <title>Ahniella affigens gen. nov., sp. nov., a gammaproteobacterium isolated from sandy soil near a stream.</title>
        <authorList>
            <person name="Ko Y."/>
            <person name="Kim J.-H."/>
        </authorList>
    </citation>
    <scope>NUCLEOTIDE SEQUENCE [LARGE SCALE GENOMIC DNA]</scope>
    <source>
        <strain evidence="2 3">D13</strain>
    </source>
</reference>
<organism evidence="2 3">
    <name type="scientific">Ahniella affigens</name>
    <dbReference type="NCBI Taxonomy" id="2021234"/>
    <lineage>
        <taxon>Bacteria</taxon>
        <taxon>Pseudomonadati</taxon>
        <taxon>Pseudomonadota</taxon>
        <taxon>Gammaproteobacteria</taxon>
        <taxon>Lysobacterales</taxon>
        <taxon>Rhodanobacteraceae</taxon>
        <taxon>Ahniella</taxon>
    </lineage>
</organism>
<dbReference type="KEGG" id="xba:C7S18_08135"/>
<reference evidence="2 3" key="2">
    <citation type="submission" date="2018-03" db="EMBL/GenBank/DDBJ databases">
        <authorList>
            <person name="Keele B.F."/>
        </authorList>
    </citation>
    <scope>NUCLEOTIDE SEQUENCE [LARGE SCALE GENOMIC DNA]</scope>
    <source>
        <strain evidence="2 3">D13</strain>
    </source>
</reference>
<keyword evidence="1" id="KW-1133">Transmembrane helix</keyword>
<name>A0A2P1PQQ4_9GAMM</name>
<gene>
    <name evidence="2" type="ORF">C7S18_08135</name>
</gene>
<feature type="transmembrane region" description="Helical" evidence="1">
    <location>
        <begin position="196"/>
        <end position="214"/>
    </location>
</feature>
<dbReference type="AlphaFoldDB" id="A0A2P1PQQ4"/>
<dbReference type="OrthoDB" id="270162at2"/>
<feature type="transmembrane region" description="Helical" evidence="1">
    <location>
        <begin position="170"/>
        <end position="190"/>
    </location>
</feature>
<accession>A0A2P1PQQ4</accession>
<dbReference type="PANTHER" id="PTHR37314">
    <property type="entry name" value="SLR0142 PROTEIN"/>
    <property type="match status" value="1"/>
</dbReference>
<feature type="transmembrane region" description="Helical" evidence="1">
    <location>
        <begin position="58"/>
        <end position="78"/>
    </location>
</feature>
<feature type="transmembrane region" description="Helical" evidence="1">
    <location>
        <begin position="90"/>
        <end position="108"/>
    </location>
</feature>
<keyword evidence="3" id="KW-1185">Reference proteome</keyword>
<dbReference type="Proteomes" id="UP000241074">
    <property type="component" value="Chromosome"/>
</dbReference>
<protein>
    <submittedName>
        <fullName evidence="2">DUF1275 domain-containing protein</fullName>
    </submittedName>
</protein>
<evidence type="ECO:0000313" key="2">
    <source>
        <dbReference type="EMBL" id="AVP97162.1"/>
    </source>
</evidence>